<dbReference type="SUPFAM" id="SSF56601">
    <property type="entry name" value="beta-lactamase/transpeptidase-like"/>
    <property type="match status" value="1"/>
</dbReference>
<accession>A0A2K8KMY4</accession>
<keyword evidence="18 23" id="KW-0961">Cell wall biogenesis/degradation</keyword>
<evidence type="ECO:0000256" key="12">
    <source>
        <dbReference type="ARBA" id="ARBA00022801"/>
    </source>
</evidence>
<evidence type="ECO:0000256" key="4">
    <source>
        <dbReference type="ARBA" id="ARBA00007090"/>
    </source>
</evidence>
<evidence type="ECO:0000256" key="10">
    <source>
        <dbReference type="ARBA" id="ARBA00022676"/>
    </source>
</evidence>
<evidence type="ECO:0000256" key="21">
    <source>
        <dbReference type="ARBA" id="ARBA00049902"/>
    </source>
</evidence>
<dbReference type="Pfam" id="PF14814">
    <property type="entry name" value="UB2H"/>
    <property type="match status" value="1"/>
</dbReference>
<comment type="similarity">
    <text evidence="4 23">In the C-terminal section; belongs to the transpeptidase family.</text>
</comment>
<evidence type="ECO:0000256" key="3">
    <source>
        <dbReference type="ARBA" id="ARBA00004752"/>
    </source>
</evidence>
<keyword evidence="12" id="KW-0378">Hydrolase</keyword>
<dbReference type="GO" id="GO:0008658">
    <property type="term" value="F:penicillin binding"/>
    <property type="evidence" value="ECO:0007669"/>
    <property type="project" value="UniProtKB-UniRule"/>
</dbReference>
<feature type="domain" description="Penicillin-binding protein transpeptidase" evidence="27">
    <location>
        <begin position="438"/>
        <end position="690"/>
    </location>
</feature>
<evidence type="ECO:0000256" key="2">
    <source>
        <dbReference type="ARBA" id="ARBA00004236"/>
    </source>
</evidence>
<dbReference type="SUPFAM" id="SSF53955">
    <property type="entry name" value="Lysozyme-like"/>
    <property type="match status" value="1"/>
</dbReference>
<dbReference type="AlphaFoldDB" id="A0A2K8KMY4"/>
<keyword evidence="7" id="KW-1003">Cell membrane</keyword>
<evidence type="ECO:0000256" key="8">
    <source>
        <dbReference type="ARBA" id="ARBA00022645"/>
    </source>
</evidence>
<feature type="transmembrane region" description="Helical" evidence="26">
    <location>
        <begin position="29"/>
        <end position="51"/>
    </location>
</feature>
<keyword evidence="15 26" id="KW-0472">Membrane</keyword>
<evidence type="ECO:0000256" key="7">
    <source>
        <dbReference type="ARBA" id="ARBA00022475"/>
    </source>
</evidence>
<sequence>MIRKNSPKARKAKPKGTIRPKKAPGKWPMVVKLFVQLSLVAACLLFFWLIYLNAIVREGFEGRRFKIPARVYSEAQELYVGASISQDSLVALLQKLGYRAADEAFQAGRYSVRGARVSVFTRGFNFWDGVEPAGKIALQFNANGITGLAAENGQTLPLVRLDPLYIGQIYPGITEDRVPYSLDTIPERLVLGLVLVEDERYFQHWGISFRGIARALFANISSGQASQGGSTLTNQLVKNMYLTSDKTLTRKIKEALMSVIMEMHYSKNDILETYMNEVYIGQQGARAINGFGLGAEFYFGTTLEGLQIHQQAMLIGLIKGPSYYNPRRHPKRAKSRRDTVLSVWLRQGLITQAEYRQASSAALDIASKPRQSNYPAFMDALRRQLANDYRKEDLLGEGLTIFTTLDPLAQTILEQQVAETLPKTEQRFKLAANILEAAAVLTRPSTGDILAMLGGREPRAGGFNRALDAKRPIGSLMKPAVYLAALEQGYSLAEPLNDADVTIAAGDGTFWQPKNYDRIAHGQPMLVDALAKSYNQATARLGMQIGLVGVFDVIARLGVSDSIPLVPAVMLGAHGMSPMEVAQMYQTISGNGFYSPLNTIRAVSHPQLGVIQRYDLKVSQRFSPEAIYLLQAAMHEATVMGTSASIQWLLPSHWWAAGKTGTTDDNRDAWFSGFTGDRQLVVWVGRDNNKTTPLTGSTGALPIWIKVMAELRPEQERRGVPLGITQLDVNEAGIVVPSGCDNARSLPFILGTEPVASMSCNEQDNRAVPRKSTWWQKLFN</sequence>
<evidence type="ECO:0000256" key="15">
    <source>
        <dbReference type="ARBA" id="ARBA00023136"/>
    </source>
</evidence>
<evidence type="ECO:0000256" key="13">
    <source>
        <dbReference type="ARBA" id="ARBA00022960"/>
    </source>
</evidence>
<dbReference type="InterPro" id="IPR012338">
    <property type="entry name" value="Beta-lactam/transpept-like"/>
</dbReference>
<reference evidence="30 31" key="1">
    <citation type="journal article" date="2017" name="Environ. Microbiol.">
        <title>Genomic and physiological analyses of 'Reinekea forsetii' reveal a versatile opportunistic lifestyle during spring algae blooms.</title>
        <authorList>
            <person name="Avci B."/>
            <person name="Hahnke R.L."/>
            <person name="Chafee M."/>
            <person name="Fischer T."/>
            <person name="Gruber-Vodicka H."/>
            <person name="Tegetmeyer H.E."/>
            <person name="Harder J."/>
            <person name="Fuchs B.M."/>
            <person name="Amann R.I."/>
            <person name="Teeling H."/>
        </authorList>
    </citation>
    <scope>NUCLEOTIDE SEQUENCE [LARGE SCALE GENOMIC DNA]</scope>
    <source>
        <strain evidence="30 31">Hel1_31_D35</strain>
    </source>
</reference>
<evidence type="ECO:0000256" key="23">
    <source>
        <dbReference type="PIRNR" id="PIRNR002799"/>
    </source>
</evidence>
<dbReference type="GO" id="GO:0009252">
    <property type="term" value="P:peptidoglycan biosynthetic process"/>
    <property type="evidence" value="ECO:0007669"/>
    <property type="project" value="UniProtKB-UniRule"/>
</dbReference>
<keyword evidence="10 23" id="KW-0328">Glycosyltransferase</keyword>
<proteinExistence type="inferred from homology"/>
<evidence type="ECO:0000256" key="19">
    <source>
        <dbReference type="ARBA" id="ARBA00032454"/>
    </source>
</evidence>
<feature type="region of interest" description="Disordered" evidence="25">
    <location>
        <begin position="1"/>
        <end position="21"/>
    </location>
</feature>
<dbReference type="PANTHER" id="PTHR32282">
    <property type="entry name" value="BINDING PROTEIN TRANSPEPTIDASE, PUTATIVE-RELATED"/>
    <property type="match status" value="1"/>
</dbReference>
<dbReference type="InterPro" id="IPR036950">
    <property type="entry name" value="PBP_transglycosylase"/>
</dbReference>
<dbReference type="GO" id="GO:0006508">
    <property type="term" value="P:proteolysis"/>
    <property type="evidence" value="ECO:0007669"/>
    <property type="project" value="UniProtKB-KW"/>
</dbReference>
<gene>
    <name evidence="30" type="ORF">REIFOR_00884</name>
</gene>
<dbReference type="Proteomes" id="UP000229757">
    <property type="component" value="Chromosome"/>
</dbReference>
<dbReference type="EMBL" id="CP011797">
    <property type="protein sequence ID" value="ATX76052.1"/>
    <property type="molecule type" value="Genomic_DNA"/>
</dbReference>
<evidence type="ECO:0000256" key="16">
    <source>
        <dbReference type="ARBA" id="ARBA00023251"/>
    </source>
</evidence>
<dbReference type="Gene3D" id="1.10.3810.10">
    <property type="entry name" value="Biosynthetic peptidoglycan transglycosylase-like"/>
    <property type="match status" value="1"/>
</dbReference>
<keyword evidence="14 23" id="KW-0573">Peptidoglycan synthesis</keyword>
<dbReference type="InterPro" id="IPR028166">
    <property type="entry name" value="UB2H"/>
</dbReference>
<evidence type="ECO:0000259" key="28">
    <source>
        <dbReference type="Pfam" id="PF00912"/>
    </source>
</evidence>
<name>A0A2K8KMY4_9GAMM</name>
<dbReference type="Pfam" id="PF00912">
    <property type="entry name" value="Transgly"/>
    <property type="match status" value="1"/>
</dbReference>
<dbReference type="InterPro" id="IPR011813">
    <property type="entry name" value="PBP_1b"/>
</dbReference>
<comment type="similarity">
    <text evidence="5 23">In the N-terminal section; belongs to the glycosyltransferase 51 family.</text>
</comment>
<dbReference type="Gene3D" id="3.40.710.10">
    <property type="entry name" value="DD-peptidase/beta-lactamase superfamily"/>
    <property type="match status" value="1"/>
</dbReference>
<evidence type="ECO:0000256" key="25">
    <source>
        <dbReference type="SAM" id="MobiDB-lite"/>
    </source>
</evidence>
<dbReference type="GO" id="GO:0008955">
    <property type="term" value="F:peptidoglycan glycosyltransferase activity"/>
    <property type="evidence" value="ECO:0007669"/>
    <property type="project" value="UniProtKB-UniRule"/>
</dbReference>
<dbReference type="GO" id="GO:0071555">
    <property type="term" value="P:cell wall organization"/>
    <property type="evidence" value="ECO:0007669"/>
    <property type="project" value="UniProtKB-UniRule"/>
</dbReference>
<evidence type="ECO:0000256" key="18">
    <source>
        <dbReference type="ARBA" id="ARBA00023316"/>
    </source>
</evidence>
<evidence type="ECO:0000256" key="26">
    <source>
        <dbReference type="SAM" id="Phobius"/>
    </source>
</evidence>
<evidence type="ECO:0000256" key="6">
    <source>
        <dbReference type="ARBA" id="ARBA00018637"/>
    </source>
</evidence>
<keyword evidence="8" id="KW-0121">Carboxypeptidase</keyword>
<comment type="subcellular location">
    <subcellularLocation>
        <location evidence="2">Cell membrane</location>
    </subcellularLocation>
</comment>
<keyword evidence="9" id="KW-0645">Protease</keyword>
<organism evidence="30 31">
    <name type="scientific">Reinekea forsetii</name>
    <dbReference type="NCBI Taxonomy" id="1336806"/>
    <lineage>
        <taxon>Bacteria</taxon>
        <taxon>Pseudomonadati</taxon>
        <taxon>Pseudomonadota</taxon>
        <taxon>Gammaproteobacteria</taxon>
        <taxon>Oceanospirillales</taxon>
        <taxon>Saccharospirillaceae</taxon>
        <taxon>Reinekea</taxon>
    </lineage>
</organism>
<keyword evidence="13 23" id="KW-0133">Cell shape</keyword>
<comment type="pathway">
    <text evidence="3 23">Cell wall biogenesis; peptidoglycan biosynthesis.</text>
</comment>
<keyword evidence="17" id="KW-0511">Multifunctional enzyme</keyword>
<evidence type="ECO:0000313" key="30">
    <source>
        <dbReference type="EMBL" id="ATX76052.1"/>
    </source>
</evidence>
<dbReference type="GO" id="GO:0008360">
    <property type="term" value="P:regulation of cell shape"/>
    <property type="evidence" value="ECO:0007669"/>
    <property type="project" value="UniProtKB-UniRule"/>
</dbReference>
<feature type="active site" description="Proton donor; for transglycosylase activity" evidence="24">
    <location>
        <position position="197"/>
    </location>
</feature>
<dbReference type="GO" id="GO:0009002">
    <property type="term" value="F:serine-type D-Ala-D-Ala carboxypeptidase activity"/>
    <property type="evidence" value="ECO:0007669"/>
    <property type="project" value="UniProtKB-EC"/>
</dbReference>
<protein>
    <recommendedName>
        <fullName evidence="6 22">Penicillin-binding protein 1B</fullName>
        <shortName evidence="23">PBP-1b</shortName>
        <shortName evidence="23">PBP1b</shortName>
    </recommendedName>
    <alternativeName>
        <fullName evidence="19 23">Murein polymerase</fullName>
    </alternativeName>
</protein>
<dbReference type="Pfam" id="PF00905">
    <property type="entry name" value="Transpeptidase"/>
    <property type="match status" value="1"/>
</dbReference>
<evidence type="ECO:0000256" key="14">
    <source>
        <dbReference type="ARBA" id="ARBA00022984"/>
    </source>
</evidence>
<comment type="catalytic activity">
    <reaction evidence="21">
        <text>[GlcNAc-(1-&gt;4)-Mur2Ac(oyl-L-Ala-gamma-D-Glu-L-Lys-D-Ala-D-Ala)](n)-di-trans,octa-cis-undecaprenyl diphosphate + beta-D-GlcNAc-(1-&gt;4)-Mur2Ac(oyl-L-Ala-gamma-D-Glu-L-Lys-D-Ala-D-Ala)-di-trans,octa-cis-undecaprenyl diphosphate = [GlcNAc-(1-&gt;4)-Mur2Ac(oyl-L-Ala-gamma-D-Glu-L-Lys-D-Ala-D-Ala)](n+1)-di-trans,octa-cis-undecaprenyl diphosphate + di-trans,octa-cis-undecaprenyl diphosphate + H(+)</text>
        <dbReference type="Rhea" id="RHEA:23708"/>
        <dbReference type="Rhea" id="RHEA-COMP:9602"/>
        <dbReference type="Rhea" id="RHEA-COMP:9603"/>
        <dbReference type="ChEBI" id="CHEBI:15378"/>
        <dbReference type="ChEBI" id="CHEBI:58405"/>
        <dbReference type="ChEBI" id="CHEBI:60033"/>
        <dbReference type="ChEBI" id="CHEBI:78435"/>
        <dbReference type="EC" id="2.4.99.28"/>
    </reaction>
</comment>
<dbReference type="GO" id="GO:0005886">
    <property type="term" value="C:plasma membrane"/>
    <property type="evidence" value="ECO:0007669"/>
    <property type="project" value="UniProtKB-SubCell"/>
</dbReference>
<evidence type="ECO:0000259" key="29">
    <source>
        <dbReference type="Pfam" id="PF14814"/>
    </source>
</evidence>
<dbReference type="GO" id="GO:0009274">
    <property type="term" value="C:peptidoglycan-based cell wall"/>
    <property type="evidence" value="ECO:0007669"/>
    <property type="project" value="UniProtKB-UniRule"/>
</dbReference>
<keyword evidence="11 23" id="KW-0808">Transferase</keyword>
<feature type="domain" description="Bifunctional transglycosylase second" evidence="29">
    <location>
        <begin position="78"/>
        <end position="161"/>
    </location>
</feature>
<dbReference type="KEGG" id="rfo:REIFOR_00884"/>
<dbReference type="PIRSF" id="PIRSF002799">
    <property type="entry name" value="PBP_1b"/>
    <property type="match status" value="1"/>
</dbReference>
<comment type="function">
    <text evidence="1 23">Cell wall formation. Synthesis of cross-linked peptidoglycan from the lipid intermediates. The enzyme has a penicillin-insensitive transglycosylase N-terminal domain (formation of linear glycan strands) and a penicillin-sensitive transpeptidase C-terminal domain (cross-linking of the peptide subunits).</text>
</comment>
<keyword evidence="16" id="KW-0046">Antibiotic resistance</keyword>
<dbReference type="PANTHER" id="PTHR32282:SF11">
    <property type="entry name" value="PENICILLIN-BINDING PROTEIN 1B"/>
    <property type="match status" value="1"/>
</dbReference>
<evidence type="ECO:0000256" key="17">
    <source>
        <dbReference type="ARBA" id="ARBA00023268"/>
    </source>
</evidence>
<keyword evidence="26" id="KW-0812">Transmembrane</keyword>
<dbReference type="InterPro" id="IPR001460">
    <property type="entry name" value="PCN-bd_Tpept"/>
</dbReference>
<keyword evidence="26" id="KW-1133">Transmembrane helix</keyword>
<dbReference type="GO" id="GO:0030288">
    <property type="term" value="C:outer membrane-bounded periplasmic space"/>
    <property type="evidence" value="ECO:0007669"/>
    <property type="project" value="TreeGrafter"/>
</dbReference>
<feature type="domain" description="Glycosyl transferase family 51" evidence="28">
    <location>
        <begin position="174"/>
        <end position="342"/>
    </location>
</feature>
<dbReference type="Gene3D" id="3.30.2060.10">
    <property type="entry name" value="Penicillin-binding protein 1b domain"/>
    <property type="match status" value="1"/>
</dbReference>
<comment type="catalytic activity">
    <reaction evidence="20">
        <text>Preferential cleavage: (Ac)2-L-Lys-D-Ala-|-D-Ala. Also transpeptidation of peptidyl-alanyl moieties that are N-acyl substituents of D-alanine.</text>
        <dbReference type="EC" id="3.4.16.4"/>
    </reaction>
</comment>
<evidence type="ECO:0000256" key="1">
    <source>
        <dbReference type="ARBA" id="ARBA00002624"/>
    </source>
</evidence>
<dbReference type="UniPathway" id="UPA00219"/>
<evidence type="ECO:0000256" key="11">
    <source>
        <dbReference type="ARBA" id="ARBA00022679"/>
    </source>
</evidence>
<dbReference type="InterPro" id="IPR050396">
    <property type="entry name" value="Glycosyltr_51/Transpeptidase"/>
</dbReference>
<evidence type="ECO:0000259" key="27">
    <source>
        <dbReference type="Pfam" id="PF00905"/>
    </source>
</evidence>
<dbReference type="InterPro" id="IPR001264">
    <property type="entry name" value="Glyco_trans_51"/>
</dbReference>
<evidence type="ECO:0000256" key="24">
    <source>
        <dbReference type="PIRSR" id="PIRSR002799-1"/>
    </source>
</evidence>
<keyword evidence="31" id="KW-1185">Reference proteome</keyword>
<evidence type="ECO:0000256" key="9">
    <source>
        <dbReference type="ARBA" id="ARBA00022670"/>
    </source>
</evidence>
<evidence type="ECO:0000256" key="20">
    <source>
        <dbReference type="ARBA" id="ARBA00034000"/>
    </source>
</evidence>
<evidence type="ECO:0000256" key="22">
    <source>
        <dbReference type="NCBIfam" id="TIGR02071"/>
    </source>
</evidence>
<dbReference type="GO" id="GO:0046677">
    <property type="term" value="P:response to antibiotic"/>
    <property type="evidence" value="ECO:0007669"/>
    <property type="project" value="UniProtKB-UniRule"/>
</dbReference>
<dbReference type="NCBIfam" id="TIGR02071">
    <property type="entry name" value="PBP_1b"/>
    <property type="match status" value="1"/>
</dbReference>
<feature type="active site" description="Acyl-ester intermediate; for transpeptidase activity" evidence="24">
    <location>
        <position position="475"/>
    </location>
</feature>
<dbReference type="InterPro" id="IPR023346">
    <property type="entry name" value="Lysozyme-like_dom_sf"/>
</dbReference>
<evidence type="ECO:0000256" key="5">
    <source>
        <dbReference type="ARBA" id="ARBA00007739"/>
    </source>
</evidence>
<evidence type="ECO:0000313" key="31">
    <source>
        <dbReference type="Proteomes" id="UP000229757"/>
    </source>
</evidence>